<dbReference type="InterPro" id="IPR050194">
    <property type="entry name" value="Glycosyltransferase_grp1"/>
</dbReference>
<dbReference type="PANTHER" id="PTHR45947">
    <property type="entry name" value="SULFOQUINOVOSYL TRANSFERASE SQD2"/>
    <property type="match status" value="1"/>
</dbReference>
<dbReference type="SUPFAM" id="SSF53756">
    <property type="entry name" value="UDP-Glycosyltransferase/glycogen phosphorylase"/>
    <property type="match status" value="1"/>
</dbReference>
<keyword evidence="5" id="KW-1185">Reference proteome</keyword>
<keyword evidence="1" id="KW-0328">Glycosyltransferase</keyword>
<keyword evidence="2" id="KW-0808">Transferase</keyword>
<gene>
    <name evidence="4" type="ORF">JOF36_001544</name>
</gene>
<evidence type="ECO:0000256" key="1">
    <source>
        <dbReference type="ARBA" id="ARBA00022676"/>
    </source>
</evidence>
<sequence length="398" mass="42549">MRVLIGADTYAPDVNGASYFAQQLAGGLGSRHEVHVVTAARSTRRHTVRRNGIVEHRLGSLPVVRRRGFRFCPPIGLVAVAGRILDRVRPDVVHVQSHLFVGRALLAAARERGLPVVATNHFMPENLAPYLPVRGVLRDRLQRWAWADAARVFSRAAVVTAPTPYAAELLESVGVPGPVHAISCGTDLSRFRSAAAADFRARYGVPHRPTVAFVGRLDREKNLDVLVRALPAVRRRIPGAQLLLVGTGDQQHRLESLAGRLDVTGAVFFTGFVDDADLPAAYATADVFANAGTAELQSLATLEAMASGLPVVGADSSALPHLVRDAHNGYLFPPGDATTLADRLVTLLADPARARLMGRRSRALAERHDVAGTVAAFETVYREVVPGRAAAAAMGKAG</sequence>
<protein>
    <submittedName>
        <fullName evidence="4">Glycosyltransferase involved in cell wall biosynthesis</fullName>
    </submittedName>
</protein>
<feature type="domain" description="Glycosyltransferase subfamily 4-like N-terminal" evidence="3">
    <location>
        <begin position="14"/>
        <end position="190"/>
    </location>
</feature>
<dbReference type="Proteomes" id="UP001519295">
    <property type="component" value="Unassembled WGS sequence"/>
</dbReference>
<organism evidence="4 5">
    <name type="scientific">Pseudonocardia parietis</name>
    <dbReference type="NCBI Taxonomy" id="570936"/>
    <lineage>
        <taxon>Bacteria</taxon>
        <taxon>Bacillati</taxon>
        <taxon>Actinomycetota</taxon>
        <taxon>Actinomycetes</taxon>
        <taxon>Pseudonocardiales</taxon>
        <taxon>Pseudonocardiaceae</taxon>
        <taxon>Pseudonocardia</taxon>
    </lineage>
</organism>
<dbReference type="Pfam" id="PF13439">
    <property type="entry name" value="Glyco_transf_4"/>
    <property type="match status" value="1"/>
</dbReference>
<dbReference type="RefSeq" id="WP_210025693.1">
    <property type="nucleotide sequence ID" value="NZ_JAGINU010000001.1"/>
</dbReference>
<dbReference type="Gene3D" id="3.40.50.2000">
    <property type="entry name" value="Glycogen Phosphorylase B"/>
    <property type="match status" value="2"/>
</dbReference>
<reference evidence="4 5" key="1">
    <citation type="submission" date="2021-03" db="EMBL/GenBank/DDBJ databases">
        <title>Sequencing the genomes of 1000 actinobacteria strains.</title>
        <authorList>
            <person name="Klenk H.-P."/>
        </authorList>
    </citation>
    <scope>NUCLEOTIDE SEQUENCE [LARGE SCALE GENOMIC DNA]</scope>
    <source>
        <strain evidence="4 5">DSM 45256</strain>
    </source>
</reference>
<name>A0ABS4VPJ8_9PSEU</name>
<evidence type="ECO:0000256" key="2">
    <source>
        <dbReference type="ARBA" id="ARBA00022679"/>
    </source>
</evidence>
<evidence type="ECO:0000313" key="5">
    <source>
        <dbReference type="Proteomes" id="UP001519295"/>
    </source>
</evidence>
<evidence type="ECO:0000313" key="4">
    <source>
        <dbReference type="EMBL" id="MBP2365848.1"/>
    </source>
</evidence>
<dbReference type="EMBL" id="JAGINU010000001">
    <property type="protein sequence ID" value="MBP2365848.1"/>
    <property type="molecule type" value="Genomic_DNA"/>
</dbReference>
<accession>A0ABS4VPJ8</accession>
<evidence type="ECO:0000259" key="3">
    <source>
        <dbReference type="Pfam" id="PF13439"/>
    </source>
</evidence>
<comment type="caution">
    <text evidence="4">The sequence shown here is derived from an EMBL/GenBank/DDBJ whole genome shotgun (WGS) entry which is preliminary data.</text>
</comment>
<dbReference type="InterPro" id="IPR028098">
    <property type="entry name" value="Glyco_trans_4-like_N"/>
</dbReference>
<dbReference type="Pfam" id="PF13692">
    <property type="entry name" value="Glyco_trans_1_4"/>
    <property type="match status" value="1"/>
</dbReference>
<dbReference type="PANTHER" id="PTHR45947:SF3">
    <property type="entry name" value="SULFOQUINOVOSYL TRANSFERASE SQD2"/>
    <property type="match status" value="1"/>
</dbReference>
<proteinExistence type="predicted"/>